<evidence type="ECO:0000313" key="4">
    <source>
        <dbReference type="Proteomes" id="UP001396334"/>
    </source>
</evidence>
<protein>
    <recommendedName>
        <fullName evidence="2">NADH-ubiquinone oxidoreductase 21kDa subunit N-terminal domain-containing protein</fullName>
    </recommendedName>
</protein>
<keyword evidence="1" id="KW-0812">Transmembrane</keyword>
<evidence type="ECO:0000259" key="2">
    <source>
        <dbReference type="Pfam" id="PF10785"/>
    </source>
</evidence>
<dbReference type="InterPro" id="IPR053229">
    <property type="entry name" value="NADH-Q_oxidrdct_subunit"/>
</dbReference>
<dbReference type="EMBL" id="JBBPBN010000003">
    <property type="protein sequence ID" value="KAK9043811.1"/>
    <property type="molecule type" value="Genomic_DNA"/>
</dbReference>
<evidence type="ECO:0000313" key="3">
    <source>
        <dbReference type="EMBL" id="KAK9043811.1"/>
    </source>
</evidence>
<evidence type="ECO:0000256" key="1">
    <source>
        <dbReference type="SAM" id="Phobius"/>
    </source>
</evidence>
<keyword evidence="1" id="KW-0472">Membrane</keyword>
<gene>
    <name evidence="3" type="ORF">V6N11_072139</name>
</gene>
<accession>A0ABR2U258</accession>
<comment type="caution">
    <text evidence="3">The sequence shown here is derived from an EMBL/GenBank/DDBJ whole genome shotgun (WGS) entry which is preliminary data.</text>
</comment>
<proteinExistence type="predicted"/>
<reference evidence="3 4" key="1">
    <citation type="journal article" date="2024" name="G3 (Bethesda)">
        <title>Genome assembly of Hibiscus sabdariffa L. provides insights into metabolisms of medicinal natural products.</title>
        <authorList>
            <person name="Kim T."/>
        </authorList>
    </citation>
    <scope>NUCLEOTIDE SEQUENCE [LARGE SCALE GENOMIC DNA]</scope>
    <source>
        <strain evidence="3">TK-2024</strain>
        <tissue evidence="3">Old leaves</tissue>
    </source>
</reference>
<dbReference type="Proteomes" id="UP001396334">
    <property type="component" value="Unassembled WGS sequence"/>
</dbReference>
<keyword evidence="4" id="KW-1185">Reference proteome</keyword>
<sequence>MNTDITASAKPEYPAIDRNPPFTKVYGNFNTLDYLHFVTIIGVSVTVGYLFDKSNTFISFASFRCNLGDQVHVLACLSAYNQETKIITSFKVAAVMSKNGKRKGVQKLNRNTEGETNPIPKEGNVSLKPRLLLAYLLSDDGGDGSANLRPNF</sequence>
<dbReference type="InterPro" id="IPR019721">
    <property type="entry name" value="NADH-UbQ_OxRdtase_su21_N"/>
</dbReference>
<feature type="transmembrane region" description="Helical" evidence="1">
    <location>
        <begin position="34"/>
        <end position="51"/>
    </location>
</feature>
<name>A0ABR2U258_9ROSI</name>
<dbReference type="PANTHER" id="PTHR34062">
    <property type="entry name" value="OXIDOREDUCTASE 21 KDA SUBUNIT, PUTATIVE (AFU_ORTHOLOGUE AFUA_4G04750)-RELATED"/>
    <property type="match status" value="1"/>
</dbReference>
<dbReference type="PANTHER" id="PTHR34062:SF1">
    <property type="entry name" value="NADH-UBIQUINONE OXIDOREDUCTASE 21KDA SUBUNIT N-TERMINAL DOMAIN-CONTAINING PROTEIN"/>
    <property type="match status" value="1"/>
</dbReference>
<organism evidence="3 4">
    <name type="scientific">Hibiscus sabdariffa</name>
    <name type="common">roselle</name>
    <dbReference type="NCBI Taxonomy" id="183260"/>
    <lineage>
        <taxon>Eukaryota</taxon>
        <taxon>Viridiplantae</taxon>
        <taxon>Streptophyta</taxon>
        <taxon>Embryophyta</taxon>
        <taxon>Tracheophyta</taxon>
        <taxon>Spermatophyta</taxon>
        <taxon>Magnoliopsida</taxon>
        <taxon>eudicotyledons</taxon>
        <taxon>Gunneridae</taxon>
        <taxon>Pentapetalae</taxon>
        <taxon>rosids</taxon>
        <taxon>malvids</taxon>
        <taxon>Malvales</taxon>
        <taxon>Malvaceae</taxon>
        <taxon>Malvoideae</taxon>
        <taxon>Hibiscus</taxon>
    </lineage>
</organism>
<keyword evidence="1" id="KW-1133">Transmembrane helix</keyword>
<feature type="domain" description="NADH-ubiquinone oxidoreductase 21kDa subunit N-terminal" evidence="2">
    <location>
        <begin position="11"/>
        <end position="51"/>
    </location>
</feature>
<dbReference type="Pfam" id="PF10785">
    <property type="entry name" value="NADH-u_ox-rdase"/>
    <property type="match status" value="1"/>
</dbReference>